<dbReference type="GeneID" id="100899356"/>
<evidence type="ECO:0000256" key="6">
    <source>
        <dbReference type="SAM" id="SignalP"/>
    </source>
</evidence>
<keyword evidence="2" id="KW-0964">Secreted</keyword>
<dbReference type="PANTHER" id="PTHR11475">
    <property type="entry name" value="OXIDASE/PEROXIDASE"/>
    <property type="match status" value="1"/>
</dbReference>
<dbReference type="InterPro" id="IPR019791">
    <property type="entry name" value="Haem_peroxidase_animal"/>
</dbReference>
<sequence>MNDLLLFPLVILCCLAEPFASAQRAQVNPQLLQWALNRAFHRQQLLFNTTEPDIFAAGVASTPREPFWFLGAIEKTKVASKNLSALGSIAEYATQDVAQNLNLSPRDVTFGLTKVDIKRTFLDLNCPYKIGVRPCAPERYRSYDGFCNNLENPFWGSANLRFLRFLPPVYADGVSVPRVSRSNLPLPSARKISSNVFLDRDIPHEHASMVAVAFGHFVFHDVAHTPQTAGFQGARLKCCGVPDHLKHPECMEIPVEANDPFYGSFGQSCLDYVRSSTAPRETCGLGPREQNNQVTSFIDGSTIYGSSEAEARFLRSFENGLLLTQRNDAGEEIPVGDASSLDCRGTKTAPCFSSGDPRMNQNIGLAWMTSVWIREHNRIARELKLLNPSWDDEQLYQEARKIVGAEIQHIAYNELLPTLVGPEVVERFGLRMDSNGYFSGYDHKRLPGVTNVMGTIGLWALLSAMPSNNELFDAVRFRKLGSISSTETAFRPQDLYNSNRFKQYVAGALMQRAQRMDAFFSSHVTHDMFASEPGQPGLDLAAISIQQSRDHGLAGYTKWRQFCGLRNIETFENLAQVMDKEIALKLAELYDDVNDIDLIVAALAETPVEGGLVGPTLACVYAHQFRHLRISDRFWYENPGQPSSLTKDQLQEIRKTSLARIICDNVFHGGVIQPRVMQLPDPWLNNLQSCGDRLLSSVNLEPWAEESPLKNLANGQVVDALNDASNALRDNINGDGGFGPNRGKGFMRANGISRNVHNQSEVLELATKKLMNELGRDKRRTIDDNFIPALRHVDLSKFHREFEEPAACEPTRLQPCNPRTPFRTMSGRCNNLRSPNFGKVSHSFRRIIPSKYDDNISAARQTSVLGSPLPPSRVVSAAVHSDLSVPHQKYTQMLMQMGQFMDHDVAHTPLSEGPNESTLKCRKCDSPLKENHQECFPITIPHGDPFFPSVSAKSGRPLCLPFTRSMSGQRTLGSREQINQVTGFLDLSTVYGSDNCAREELRLLRDGQLNMSAHPADPSLKPLLPEISGAADCLSSNDRCFIAGDTRVSEQPALTSMHTIFAREHNRISLELSRLNPHWDDERSFQEARRILTAMYQRVIYSEWLPRVLGWEAVSQWGLNLLDSGYYAGYDPTCDVGVFNEFATAAFRFGHTLLPPAFKLLGPAYNEIGRIKLTDAFFNSQVLYKRDQLDQIVRGLMATAMENFDNHVTNMVTEHLFESKSIPFSGLDLIAINLQRGRDHGIRGYNDYREFCGKPRLRSFQDLQGEVNPNAIRGLSNVYRHVDDIDLFSGGLSEIPLPGGVVGPTFACIIGFQFQRLRRCDRYWHENDEHSVKFTEGQLAELRKASLAKIMCENMDTTKFVTKNVLDLYDPFLNPRVSCQSIQGPNLVFWRENPGAAAAAA</sequence>
<evidence type="ECO:0000313" key="7">
    <source>
        <dbReference type="Proteomes" id="UP000694867"/>
    </source>
</evidence>
<evidence type="ECO:0000313" key="8">
    <source>
        <dbReference type="RefSeq" id="XP_018494105.1"/>
    </source>
</evidence>
<reference evidence="8" key="1">
    <citation type="submission" date="2025-08" db="UniProtKB">
        <authorList>
            <consortium name="RefSeq"/>
        </authorList>
    </citation>
    <scope>IDENTIFICATION</scope>
</reference>
<evidence type="ECO:0000256" key="4">
    <source>
        <dbReference type="ARBA" id="ARBA00022729"/>
    </source>
</evidence>
<keyword evidence="3" id="KW-0560">Oxidoreductase</keyword>
<dbReference type="FunFam" id="1.10.640.10:FF:000006">
    <property type="entry name" value="Double oxidase: two peroxidase domains"/>
    <property type="match status" value="1"/>
</dbReference>
<dbReference type="SUPFAM" id="SSF48113">
    <property type="entry name" value="Heme-dependent peroxidases"/>
    <property type="match status" value="2"/>
</dbReference>
<evidence type="ECO:0000256" key="1">
    <source>
        <dbReference type="ARBA" id="ARBA00004613"/>
    </source>
</evidence>
<keyword evidence="7" id="KW-1185">Reference proteome</keyword>
<dbReference type="GO" id="GO:0020037">
    <property type="term" value="F:heme binding"/>
    <property type="evidence" value="ECO:0007669"/>
    <property type="project" value="InterPro"/>
</dbReference>
<dbReference type="PANTHER" id="PTHR11475:SF134">
    <property type="entry name" value="LD42267P"/>
    <property type="match status" value="1"/>
</dbReference>
<evidence type="ECO:0000256" key="3">
    <source>
        <dbReference type="ARBA" id="ARBA00022559"/>
    </source>
</evidence>
<gene>
    <name evidence="8" type="primary">LOC100899356</name>
</gene>
<dbReference type="CDD" id="cd09823">
    <property type="entry name" value="peroxinectin_like"/>
    <property type="match status" value="2"/>
</dbReference>
<feature type="chain" id="PRO_5042477112" evidence="6">
    <location>
        <begin position="17"/>
        <end position="1401"/>
    </location>
</feature>
<keyword evidence="4 6" id="KW-0732">Signal</keyword>
<organism evidence="7 8">
    <name type="scientific">Galendromus occidentalis</name>
    <name type="common">western predatory mite</name>
    <dbReference type="NCBI Taxonomy" id="34638"/>
    <lineage>
        <taxon>Eukaryota</taxon>
        <taxon>Metazoa</taxon>
        <taxon>Ecdysozoa</taxon>
        <taxon>Arthropoda</taxon>
        <taxon>Chelicerata</taxon>
        <taxon>Arachnida</taxon>
        <taxon>Acari</taxon>
        <taxon>Parasitiformes</taxon>
        <taxon>Mesostigmata</taxon>
        <taxon>Gamasina</taxon>
        <taxon>Phytoseioidea</taxon>
        <taxon>Phytoseiidae</taxon>
        <taxon>Typhlodrominae</taxon>
        <taxon>Galendromus</taxon>
    </lineage>
</organism>
<dbReference type="RefSeq" id="XP_018494105.1">
    <property type="nucleotide sequence ID" value="XM_018638589.1"/>
</dbReference>
<keyword evidence="3" id="KW-0575">Peroxidase</keyword>
<keyword evidence="5" id="KW-0479">Metal-binding</keyword>
<dbReference type="GO" id="GO:0005576">
    <property type="term" value="C:extracellular region"/>
    <property type="evidence" value="ECO:0007669"/>
    <property type="project" value="UniProtKB-SubCell"/>
</dbReference>
<dbReference type="PRINTS" id="PR00457">
    <property type="entry name" value="ANPEROXIDASE"/>
</dbReference>
<name>A0AAJ7P984_9ACAR</name>
<dbReference type="KEGG" id="goe:100899356"/>
<dbReference type="GO" id="GO:0006979">
    <property type="term" value="P:response to oxidative stress"/>
    <property type="evidence" value="ECO:0007669"/>
    <property type="project" value="InterPro"/>
</dbReference>
<feature type="binding site" description="axial binding residue" evidence="5">
    <location>
        <position position="1151"/>
    </location>
    <ligand>
        <name>heme b</name>
        <dbReference type="ChEBI" id="CHEBI:60344"/>
    </ligand>
    <ligandPart>
        <name>Fe</name>
        <dbReference type="ChEBI" id="CHEBI:18248"/>
    </ligandPart>
</feature>
<dbReference type="FunFam" id="1.10.640.10:FF:000003">
    <property type="entry name" value="chorion peroxidase"/>
    <property type="match status" value="1"/>
</dbReference>
<dbReference type="InterPro" id="IPR037120">
    <property type="entry name" value="Haem_peroxidase_sf_animal"/>
</dbReference>
<accession>A0AAJ7P984</accession>
<proteinExistence type="predicted"/>
<dbReference type="Gene3D" id="1.10.640.10">
    <property type="entry name" value="Haem peroxidase domain superfamily, animal type"/>
    <property type="match status" value="2"/>
</dbReference>
<comment type="subcellular location">
    <subcellularLocation>
        <location evidence="1">Secreted</location>
    </subcellularLocation>
</comment>
<dbReference type="Pfam" id="PF03098">
    <property type="entry name" value="An_peroxidase"/>
    <property type="match status" value="2"/>
</dbReference>
<dbReference type="GO" id="GO:0004601">
    <property type="term" value="F:peroxidase activity"/>
    <property type="evidence" value="ECO:0007669"/>
    <property type="project" value="UniProtKB-KW"/>
</dbReference>
<evidence type="ECO:0000256" key="2">
    <source>
        <dbReference type="ARBA" id="ARBA00022525"/>
    </source>
</evidence>
<feature type="signal peptide" evidence="6">
    <location>
        <begin position="1"/>
        <end position="16"/>
    </location>
</feature>
<evidence type="ECO:0000256" key="5">
    <source>
        <dbReference type="PIRSR" id="PIRSR619791-2"/>
    </source>
</evidence>
<protein>
    <submittedName>
        <fullName evidence="8">Uncharacterized protein LOC100899356</fullName>
    </submittedName>
</protein>
<dbReference type="PROSITE" id="PS50292">
    <property type="entry name" value="PEROXIDASE_3"/>
    <property type="match status" value="2"/>
</dbReference>
<dbReference type="GO" id="GO:0046872">
    <property type="term" value="F:metal ion binding"/>
    <property type="evidence" value="ECO:0007669"/>
    <property type="project" value="UniProtKB-KW"/>
</dbReference>
<dbReference type="InterPro" id="IPR010255">
    <property type="entry name" value="Haem_peroxidase_sf"/>
</dbReference>
<keyword evidence="5" id="KW-0408">Iron</keyword>
<dbReference type="Proteomes" id="UP000694867">
    <property type="component" value="Unplaced"/>
</dbReference>
<keyword evidence="5" id="KW-0349">Heme</keyword>